<dbReference type="GO" id="GO:0008270">
    <property type="term" value="F:zinc ion binding"/>
    <property type="evidence" value="ECO:0007669"/>
    <property type="project" value="UniProtKB-UniRule"/>
</dbReference>
<sequence>MADGAPISLYNSLSRRAEPLRPLVPGEVGLYTCGPTVYSYAHLGNMRPYVFSDTLRRVLEWKGLRVRQVVNITDVGHTVGESDIGEDKVEAAARRELKSVREVTAHYTEAYLRDLARLNVRTPSELPRASDYVPQMIEFAKVLDERGYTYQADSGLYFDTSRSPGYGILAQISMEGQREGARLEAVPGKRNKADFAVWRTEAPGQRRVMRWESPWGTGVPGWHLECSVMSIDLLGRHFDIHTGGVDHREIHHVNEIAQSEAFLGEAAAPWVSLWLHNEFVLLRARKVSKSEDGGPLLQDLVDAGVHPLAYRYFLLTANYRSQLELTDAAVQAASSALRRLVGRAEALRPLPDRPTRAAAEAAMSTDAGRAALRRLDEAVSDDLNTPRALADLNTTLRGDDLPDTDRAVLLAAADAVLGLGLATLSAADLTGRTATTAAGAAVQALLGRREDARQRRDWAESDRLRAEIADAGWRVVDTPEGPVLEPAS</sequence>
<dbReference type="Pfam" id="PF23493">
    <property type="entry name" value="CysS_C"/>
    <property type="match status" value="1"/>
</dbReference>
<comment type="caution">
    <text evidence="10">Lacks conserved residue(s) required for the propagation of feature annotation.</text>
</comment>
<name>A0A9W6NQJ4_9ACTN</name>
<keyword evidence="4 10" id="KW-0547">Nucleotide-binding</keyword>
<dbReference type="Gene3D" id="1.20.120.1910">
    <property type="entry name" value="Cysteine-tRNA ligase, C-terminal anti-codon recognition domain"/>
    <property type="match status" value="1"/>
</dbReference>
<comment type="similarity">
    <text evidence="10">Belongs to the class-I aminoacyl-tRNA synthetase family.</text>
</comment>
<gene>
    <name evidence="13" type="primary">cysS_3</name>
    <name evidence="10" type="synonym">cysS</name>
    <name evidence="13" type="ORF">GCM10017581_069190</name>
</gene>
<dbReference type="InterPro" id="IPR056411">
    <property type="entry name" value="CysS_C"/>
</dbReference>
<dbReference type="HAMAP" id="MF_00041">
    <property type="entry name" value="Cys_tRNA_synth"/>
    <property type="match status" value="1"/>
</dbReference>
<dbReference type="Gene3D" id="3.40.50.620">
    <property type="entry name" value="HUPs"/>
    <property type="match status" value="1"/>
</dbReference>
<reference evidence="13" key="1">
    <citation type="journal article" date="2014" name="Int. J. Syst. Evol. Microbiol.">
        <title>Complete genome sequence of Corynebacterium casei LMG S-19264T (=DSM 44701T), isolated from a smear-ripened cheese.</title>
        <authorList>
            <consortium name="US DOE Joint Genome Institute (JGI-PGF)"/>
            <person name="Walter F."/>
            <person name="Albersmeier A."/>
            <person name="Kalinowski J."/>
            <person name="Ruckert C."/>
        </authorList>
    </citation>
    <scope>NUCLEOTIDE SEQUENCE</scope>
    <source>
        <strain evidence="13">VKM Ac-1321</strain>
    </source>
</reference>
<evidence type="ECO:0000256" key="6">
    <source>
        <dbReference type="ARBA" id="ARBA00022840"/>
    </source>
</evidence>
<dbReference type="InterPro" id="IPR032678">
    <property type="entry name" value="tRNA-synt_1_cat_dom"/>
</dbReference>
<feature type="domain" description="tRNA synthetases class I catalytic" evidence="11">
    <location>
        <begin position="21"/>
        <end position="334"/>
    </location>
</feature>
<dbReference type="Proteomes" id="UP001143480">
    <property type="component" value="Unassembled WGS sequence"/>
</dbReference>
<dbReference type="AlphaFoldDB" id="A0A9W6NQJ4"/>
<evidence type="ECO:0000259" key="11">
    <source>
        <dbReference type="Pfam" id="PF01406"/>
    </source>
</evidence>
<accession>A0A9W6NQJ4</accession>
<keyword evidence="5 10" id="KW-0862">Zinc</keyword>
<dbReference type="PANTHER" id="PTHR10890:SF3">
    <property type="entry name" value="CYSTEINE--TRNA LIGASE, CYTOPLASMIC"/>
    <property type="match status" value="1"/>
</dbReference>
<evidence type="ECO:0000256" key="1">
    <source>
        <dbReference type="ARBA" id="ARBA00011245"/>
    </source>
</evidence>
<dbReference type="SUPFAM" id="SSF52374">
    <property type="entry name" value="Nucleotidylyl transferase"/>
    <property type="match status" value="1"/>
</dbReference>
<keyword evidence="2 10" id="KW-0436">Ligase</keyword>
<feature type="binding site" evidence="10">
    <location>
        <position position="226"/>
    </location>
    <ligand>
        <name>Zn(2+)</name>
        <dbReference type="ChEBI" id="CHEBI:29105"/>
    </ligand>
</feature>
<dbReference type="GO" id="GO:0005829">
    <property type="term" value="C:cytosol"/>
    <property type="evidence" value="ECO:0007669"/>
    <property type="project" value="TreeGrafter"/>
</dbReference>
<evidence type="ECO:0000256" key="9">
    <source>
        <dbReference type="ARBA" id="ARBA00047398"/>
    </source>
</evidence>
<dbReference type="NCBIfam" id="TIGR00435">
    <property type="entry name" value="cysS"/>
    <property type="match status" value="1"/>
</dbReference>
<dbReference type="PANTHER" id="PTHR10890">
    <property type="entry name" value="CYSTEINYL-TRNA SYNTHETASE"/>
    <property type="match status" value="1"/>
</dbReference>
<keyword evidence="6 10" id="KW-0067">ATP-binding</keyword>
<dbReference type="InterPro" id="IPR015803">
    <property type="entry name" value="Cys-tRNA-ligase"/>
</dbReference>
<feature type="binding site" evidence="10">
    <location>
        <position position="289"/>
    </location>
    <ligand>
        <name>ATP</name>
        <dbReference type="ChEBI" id="CHEBI:30616"/>
    </ligand>
</feature>
<evidence type="ECO:0000256" key="5">
    <source>
        <dbReference type="ARBA" id="ARBA00022833"/>
    </source>
</evidence>
<dbReference type="SUPFAM" id="SSF47323">
    <property type="entry name" value="Anticodon-binding domain of a subclass of class I aminoacyl-tRNA synthetases"/>
    <property type="match status" value="1"/>
</dbReference>
<evidence type="ECO:0000256" key="4">
    <source>
        <dbReference type="ARBA" id="ARBA00022741"/>
    </source>
</evidence>
<dbReference type="Pfam" id="PF01406">
    <property type="entry name" value="tRNA-synt_1e"/>
    <property type="match status" value="1"/>
</dbReference>
<dbReference type="RefSeq" id="WP_261964154.1">
    <property type="nucleotide sequence ID" value="NZ_BAAAXA010000003.1"/>
</dbReference>
<dbReference type="PRINTS" id="PR00983">
    <property type="entry name" value="TRNASYNTHCYS"/>
</dbReference>
<evidence type="ECO:0000259" key="12">
    <source>
        <dbReference type="Pfam" id="PF23493"/>
    </source>
</evidence>
<feature type="binding site" evidence="10">
    <location>
        <position position="255"/>
    </location>
    <ligand>
        <name>Zn(2+)</name>
        <dbReference type="ChEBI" id="CHEBI:29105"/>
    </ligand>
</feature>
<keyword evidence="10" id="KW-0963">Cytoplasm</keyword>
<evidence type="ECO:0000256" key="3">
    <source>
        <dbReference type="ARBA" id="ARBA00022723"/>
    </source>
</evidence>
<comment type="catalytic activity">
    <reaction evidence="9 10">
        <text>tRNA(Cys) + L-cysteine + ATP = L-cysteinyl-tRNA(Cys) + AMP + diphosphate</text>
        <dbReference type="Rhea" id="RHEA:17773"/>
        <dbReference type="Rhea" id="RHEA-COMP:9661"/>
        <dbReference type="Rhea" id="RHEA-COMP:9679"/>
        <dbReference type="ChEBI" id="CHEBI:30616"/>
        <dbReference type="ChEBI" id="CHEBI:33019"/>
        <dbReference type="ChEBI" id="CHEBI:35235"/>
        <dbReference type="ChEBI" id="CHEBI:78442"/>
        <dbReference type="ChEBI" id="CHEBI:78517"/>
        <dbReference type="ChEBI" id="CHEBI:456215"/>
        <dbReference type="EC" id="6.1.1.16"/>
    </reaction>
</comment>
<feature type="binding site" evidence="10">
    <location>
        <position position="251"/>
    </location>
    <ligand>
        <name>Zn(2+)</name>
        <dbReference type="ChEBI" id="CHEBI:29105"/>
    </ligand>
</feature>
<comment type="subcellular location">
    <subcellularLocation>
        <location evidence="10">Cytoplasm</location>
    </subcellularLocation>
</comment>
<dbReference type="EC" id="6.1.1.16" evidence="10"/>
<keyword evidence="8 10" id="KW-0030">Aminoacyl-tRNA synthetase</keyword>
<dbReference type="GO" id="GO:0004817">
    <property type="term" value="F:cysteine-tRNA ligase activity"/>
    <property type="evidence" value="ECO:0007669"/>
    <property type="project" value="UniProtKB-UniRule"/>
</dbReference>
<evidence type="ECO:0000313" key="13">
    <source>
        <dbReference type="EMBL" id="GLL05172.1"/>
    </source>
</evidence>
<dbReference type="EMBL" id="BSFP01000054">
    <property type="protein sequence ID" value="GLL05172.1"/>
    <property type="molecule type" value="Genomic_DNA"/>
</dbReference>
<evidence type="ECO:0000313" key="14">
    <source>
        <dbReference type="Proteomes" id="UP001143480"/>
    </source>
</evidence>
<comment type="cofactor">
    <cofactor evidence="10">
        <name>Zn(2+)</name>
        <dbReference type="ChEBI" id="CHEBI:29105"/>
    </cofactor>
    <text evidence="10">Binds 1 zinc ion per subunit.</text>
</comment>
<dbReference type="GO" id="GO:0006423">
    <property type="term" value="P:cysteinyl-tRNA aminoacylation"/>
    <property type="evidence" value="ECO:0007669"/>
    <property type="project" value="UniProtKB-UniRule"/>
</dbReference>
<keyword evidence="14" id="KW-1185">Reference proteome</keyword>
<evidence type="ECO:0000256" key="10">
    <source>
        <dbReference type="HAMAP-Rule" id="MF_00041"/>
    </source>
</evidence>
<feature type="binding site" evidence="10">
    <location>
        <position position="33"/>
    </location>
    <ligand>
        <name>Zn(2+)</name>
        <dbReference type="ChEBI" id="CHEBI:29105"/>
    </ligand>
</feature>
<keyword evidence="3 10" id="KW-0479">Metal-binding</keyword>
<organism evidence="13 14">
    <name type="scientific">Dactylosporangium matsuzakiense</name>
    <dbReference type="NCBI Taxonomy" id="53360"/>
    <lineage>
        <taxon>Bacteria</taxon>
        <taxon>Bacillati</taxon>
        <taxon>Actinomycetota</taxon>
        <taxon>Actinomycetes</taxon>
        <taxon>Micromonosporales</taxon>
        <taxon>Micromonosporaceae</taxon>
        <taxon>Dactylosporangium</taxon>
    </lineage>
</organism>
<evidence type="ECO:0000256" key="8">
    <source>
        <dbReference type="ARBA" id="ARBA00023146"/>
    </source>
</evidence>
<dbReference type="CDD" id="cd00672">
    <property type="entry name" value="CysRS_core"/>
    <property type="match status" value="1"/>
</dbReference>
<evidence type="ECO:0000256" key="7">
    <source>
        <dbReference type="ARBA" id="ARBA00022917"/>
    </source>
</evidence>
<dbReference type="InterPro" id="IPR024909">
    <property type="entry name" value="Cys-tRNA/MSH_ligase"/>
</dbReference>
<dbReference type="InterPro" id="IPR014729">
    <property type="entry name" value="Rossmann-like_a/b/a_fold"/>
</dbReference>
<comment type="subunit">
    <text evidence="1 10">Monomer.</text>
</comment>
<comment type="caution">
    <text evidence="13">The sequence shown here is derived from an EMBL/GenBank/DDBJ whole genome shotgun (WGS) entry which is preliminary data.</text>
</comment>
<feature type="domain" description="Cysteinyl-tRNA ligase anticodon binding" evidence="12">
    <location>
        <begin position="439"/>
        <end position="477"/>
    </location>
</feature>
<proteinExistence type="inferred from homology"/>
<keyword evidence="7 10" id="KW-0648">Protein biosynthesis</keyword>
<dbReference type="InterPro" id="IPR009080">
    <property type="entry name" value="tRNAsynth_Ia_anticodon-bd"/>
</dbReference>
<evidence type="ECO:0000256" key="2">
    <source>
        <dbReference type="ARBA" id="ARBA00022598"/>
    </source>
</evidence>
<dbReference type="GO" id="GO:0005524">
    <property type="term" value="F:ATP binding"/>
    <property type="evidence" value="ECO:0007669"/>
    <property type="project" value="UniProtKB-UniRule"/>
</dbReference>
<reference evidence="13" key="2">
    <citation type="submission" date="2023-01" db="EMBL/GenBank/DDBJ databases">
        <authorList>
            <person name="Sun Q."/>
            <person name="Evtushenko L."/>
        </authorList>
    </citation>
    <scope>NUCLEOTIDE SEQUENCE</scope>
    <source>
        <strain evidence="13">VKM Ac-1321</strain>
    </source>
</reference>
<feature type="short sequence motif" description="'HIGH' region" evidence="10">
    <location>
        <begin position="35"/>
        <end position="45"/>
    </location>
</feature>
<protein>
    <recommendedName>
        <fullName evidence="10">Cysteine--tRNA ligase</fullName>
        <ecNumber evidence="10">6.1.1.16</ecNumber>
    </recommendedName>
    <alternativeName>
        <fullName evidence="10">Cysteinyl-tRNA synthetase</fullName>
        <shortName evidence="10">CysRS</shortName>
    </alternativeName>
</protein>